<dbReference type="GO" id="GO:0005992">
    <property type="term" value="P:trehalose biosynthetic process"/>
    <property type="evidence" value="ECO:0007669"/>
    <property type="project" value="InterPro"/>
</dbReference>
<name>A0A5B0N4C8_PUCGR</name>
<dbReference type="InterPro" id="IPR003337">
    <property type="entry name" value="Trehalose_PPase"/>
</dbReference>
<evidence type="ECO:0000313" key="1">
    <source>
        <dbReference type="EMBL" id="KAA1083393.1"/>
    </source>
</evidence>
<dbReference type="EMBL" id="VDEP01000438">
    <property type="protein sequence ID" value="KAA1083393.1"/>
    <property type="molecule type" value="Genomic_DNA"/>
</dbReference>
<dbReference type="Proteomes" id="UP000325313">
    <property type="component" value="Unassembled WGS sequence"/>
</dbReference>
<accession>A0A5B0N4C8</accession>
<organism evidence="1 2">
    <name type="scientific">Puccinia graminis f. sp. tritici</name>
    <dbReference type="NCBI Taxonomy" id="56615"/>
    <lineage>
        <taxon>Eukaryota</taxon>
        <taxon>Fungi</taxon>
        <taxon>Dikarya</taxon>
        <taxon>Basidiomycota</taxon>
        <taxon>Pucciniomycotina</taxon>
        <taxon>Pucciniomycetes</taxon>
        <taxon>Pucciniales</taxon>
        <taxon>Pucciniaceae</taxon>
        <taxon>Puccinia</taxon>
    </lineage>
</organism>
<proteinExistence type="predicted"/>
<gene>
    <name evidence="1" type="ORF">PGTUg99_031915</name>
</gene>
<dbReference type="AlphaFoldDB" id="A0A5B0N4C8"/>
<evidence type="ECO:0000313" key="2">
    <source>
        <dbReference type="Proteomes" id="UP000325313"/>
    </source>
</evidence>
<dbReference type="Pfam" id="PF02358">
    <property type="entry name" value="Trehalose_PPase"/>
    <property type="match status" value="1"/>
</dbReference>
<sequence length="315" mass="36510">MKARISLTQGTIKPHYGDNSVKHKQRVMKVLKDLAANLNNQVWLVTSKEVSELETTYGKIPVLNLAGKKGAELSTSNNLKLELPDISNTKQLLKAKEVEISSNLNLAGRINDEEPYRLPYIHDYEDDNKYQINMEMNKMRESVQEAIKNNQILEDFEVEFRDHGDKFELDLQHKVYSNMRLIPAMVLQKGAHDFVLSVGNMDIEEKIHKVLRTAGHHAIIVKEEESIFGKFAKYFQYPEEFDFKSGSMWRLYASYRLDNHEKAIRFLESMIESSSWEILKESLDFWFEKLMAEQQGGNKHGYDTLIQIGNKTGFN</sequence>
<reference evidence="1 2" key="1">
    <citation type="submission" date="2019-05" db="EMBL/GenBank/DDBJ databases">
        <title>Emergence of the Ug99 lineage of the wheat stem rust pathogen through somatic hybridization.</title>
        <authorList>
            <person name="Li F."/>
            <person name="Upadhyaya N.M."/>
            <person name="Sperschneider J."/>
            <person name="Matny O."/>
            <person name="Nguyen-Phuc H."/>
            <person name="Mago R."/>
            <person name="Raley C."/>
            <person name="Miller M.E."/>
            <person name="Silverstein K.A.T."/>
            <person name="Henningsen E."/>
            <person name="Hirsch C.D."/>
            <person name="Visser B."/>
            <person name="Pretorius Z.A."/>
            <person name="Steffenson B.J."/>
            <person name="Schwessinger B."/>
            <person name="Dodds P.N."/>
            <person name="Figueroa M."/>
        </authorList>
    </citation>
    <scope>NUCLEOTIDE SEQUENCE [LARGE SCALE GENOMIC DNA]</scope>
    <source>
        <strain evidence="1 2">Ug99</strain>
    </source>
</reference>
<protein>
    <submittedName>
        <fullName evidence="1">Uncharacterized protein</fullName>
    </submittedName>
</protein>
<comment type="caution">
    <text evidence="1">The sequence shown here is derived from an EMBL/GenBank/DDBJ whole genome shotgun (WGS) entry which is preliminary data.</text>
</comment>